<dbReference type="InterPro" id="IPR047565">
    <property type="entry name" value="Alpha-macroglob_thiol-ester_cl"/>
</dbReference>
<dbReference type="InterPro" id="IPR001599">
    <property type="entry name" value="Macroglobln_a2"/>
</dbReference>
<dbReference type="InterPro" id="IPR019742">
    <property type="entry name" value="MacrogloblnA2_CS"/>
</dbReference>
<dbReference type="EMBL" id="OV651825">
    <property type="protein sequence ID" value="CAH1102852.1"/>
    <property type="molecule type" value="Genomic_DNA"/>
</dbReference>
<evidence type="ECO:0000313" key="9">
    <source>
        <dbReference type="EMBL" id="CAH1102852.1"/>
    </source>
</evidence>
<protein>
    <submittedName>
        <fullName evidence="9">Uncharacterized protein</fullName>
    </submittedName>
</protein>
<dbReference type="Gene3D" id="2.60.40.1940">
    <property type="match status" value="1"/>
</dbReference>
<evidence type="ECO:0000259" key="7">
    <source>
        <dbReference type="SMART" id="SM01360"/>
    </source>
</evidence>
<gene>
    <name evidence="9" type="ORF">PSYICH_LOCUS4073</name>
</gene>
<evidence type="ECO:0000256" key="5">
    <source>
        <dbReference type="SAM" id="SignalP"/>
    </source>
</evidence>
<evidence type="ECO:0000259" key="8">
    <source>
        <dbReference type="SMART" id="SM01361"/>
    </source>
</evidence>
<sequence length="1477" mass="168459">MTKICTFMIIIHCFWCAALNLNDNQYVLKNGGFIFSMPRVLVSGKNHSVCLSLHDISVPAKSVIEVKQKDRHTYLTKSMDSEHSCFEIFVPKTSVQEPHLINVKVQVQSKGSLYSAHNLDPILVYANKWTKTFIDTDRGIYKPGDKIRFRILVVDEKFMPVNSKIPKIAIKNPLEIAVAVWEDVILENGLASLEYEMVHESLVGKWKLETREESKIFEVSKYVLPRFKASLKAPERIFFKIKKFPIKVCAQYSHGRHVKGLAFIKVTDSHGNMKSFNRLKEMENGCGEFILTSEDLSLIRKLSSTENKMYLHITATATEKGTNKIEIVFGKIAVDFEPYIMKFSSEGMFQPGLPYNGKLTFNNLNVNLSQEVIQICYNIAIKKSWNYVNDEQCSNFTLNDGNELNFQVLPMTRNVIHINFYAKALNRSHIEDSFLAVRLFSPSNSYIQIEQIHQRKEANECRAAQQFRIHFTTDMFKENENVTFYHMIKSVSYIKLRKIQYNTKKIIPNYLQNLKNIIGEKHKYSKLGASSDSLIIKFKLDRKIVSVYQFLVYYVNKNGETIAASKVVPVEPCLMKVTASWNQKQMVPGSTVQLNIETSSQSLCSVSAIDKSAKFLAPSHQISKLDTLMGSFSPEDRGYLNSTRKTCIVRDRKHKNSYRDWSSIRTQRHVYSFSEDYDAFDIFNIFGSLIITNLKVVSKSCYQGPTLKNTNRVQFLTQRYDDINEDQVTSIRSQFPETWLWELIPVSGSVQLRRHLPHSITSYVTNVLCVSEKEGVGISNETEITSFQNVFVEVLVPYSVKREESFYLYIHVSNYRSHPIPIRLNLGMSDGLEINEKEVKPRASYCIQANNTVTHKFKLKAISLGAVNISVLAETDTQYPFYCGPETILFKRDSEIKTILVESEGFRMRKTKSALLCATGSNNVSWDVTVPHAIVHGTYRAHISINGDIMGKTVENLDELLDIPTGCGEQIMATMAPNLYVLRYLNSTNSLKKPIKQKIVRNLKIGYQRILNYVHEDGSFSAFGYHDPMGSMFLTAFVVKILTQAKEYIYVDQHMLDRAVSWIFNNQLENGCFNTMHHVFQDMGGASKENSTASLTSYVISSLLEANILIPQSVQTNSKFCIRSQIEPDKYSLALNCYAMFKMKWDSEANKLLQKLLALSEQHQNLMWWNNKGSNISTASDIETTSYVLLSLLHQNSSEYLANALSVVRWLSSKYGAKGSFVSTQDTVVALDALSRYLHLVESTNLDLIMYIQTPDNKHNLTLTNRDSLKSRRVTMRASNGTVSIKISGTGCVLSQVIQSFNLRTVPRSEAFKFAMEVSPVSTINQCSISSLSPCLAYTAPDGPSNMAVMEISLPTGYQADRSSLYKLVEFRNISRIEMFEESEDKISLYFTKLDKHLVCFTFNVLENFLIEGRKYAIIKLYDYYNPEYEFQEFYNISDDCSKHVEKSEIPEIIETSTNSSLLDIENTTVPDPVTKL</sequence>
<dbReference type="SUPFAM" id="SSF81296">
    <property type="entry name" value="E set domains"/>
    <property type="match status" value="1"/>
</dbReference>
<evidence type="ECO:0000256" key="2">
    <source>
        <dbReference type="ARBA" id="ARBA00022690"/>
    </source>
</evidence>
<dbReference type="SMART" id="SM01359">
    <property type="entry name" value="A2M_N_2"/>
    <property type="match status" value="1"/>
</dbReference>
<organism evidence="9 10">
    <name type="scientific">Psylliodes chrysocephalus</name>
    <dbReference type="NCBI Taxonomy" id="3402493"/>
    <lineage>
        <taxon>Eukaryota</taxon>
        <taxon>Metazoa</taxon>
        <taxon>Ecdysozoa</taxon>
        <taxon>Arthropoda</taxon>
        <taxon>Hexapoda</taxon>
        <taxon>Insecta</taxon>
        <taxon>Pterygota</taxon>
        <taxon>Neoptera</taxon>
        <taxon>Endopterygota</taxon>
        <taxon>Coleoptera</taxon>
        <taxon>Polyphaga</taxon>
        <taxon>Cucujiformia</taxon>
        <taxon>Chrysomeloidea</taxon>
        <taxon>Chrysomelidae</taxon>
        <taxon>Galerucinae</taxon>
        <taxon>Alticini</taxon>
        <taxon>Psylliodes</taxon>
    </lineage>
</organism>
<dbReference type="PROSITE" id="PS00477">
    <property type="entry name" value="ALPHA_2_MACROGLOBULIN"/>
    <property type="match status" value="1"/>
</dbReference>
<accession>A0A9P0CG30</accession>
<evidence type="ECO:0000313" key="10">
    <source>
        <dbReference type="Proteomes" id="UP001153636"/>
    </source>
</evidence>
<feature type="domain" description="Alpha-2-macroglobulin" evidence="7">
    <location>
        <begin position="738"/>
        <end position="826"/>
    </location>
</feature>
<dbReference type="OrthoDB" id="9998011at2759"/>
<dbReference type="SMART" id="SM01360">
    <property type="entry name" value="A2M"/>
    <property type="match status" value="1"/>
</dbReference>
<feature type="domain" description="Alpha-2-macroglobulin bait region" evidence="6">
    <location>
        <begin position="467"/>
        <end position="616"/>
    </location>
</feature>
<dbReference type="InterPro" id="IPR008930">
    <property type="entry name" value="Terpenoid_cyclase/PrenylTrfase"/>
</dbReference>
<keyword evidence="4" id="KW-1015">Disulfide bond</keyword>
<dbReference type="Gene3D" id="2.60.40.690">
    <property type="entry name" value="Alpha-macroglobulin, receptor-binding domain"/>
    <property type="match status" value="1"/>
</dbReference>
<dbReference type="InterPro" id="IPR009048">
    <property type="entry name" value="A-macroglobulin_rcpt-bd"/>
</dbReference>
<dbReference type="Pfam" id="PF01835">
    <property type="entry name" value="MG2"/>
    <property type="match status" value="1"/>
</dbReference>
<dbReference type="InterPro" id="IPR041555">
    <property type="entry name" value="MG3"/>
</dbReference>
<dbReference type="Gene3D" id="2.60.120.1540">
    <property type="match status" value="1"/>
</dbReference>
<dbReference type="Gene3D" id="2.60.40.10">
    <property type="entry name" value="Immunoglobulins"/>
    <property type="match status" value="1"/>
</dbReference>
<evidence type="ECO:0000256" key="4">
    <source>
        <dbReference type="ARBA" id="ARBA00023157"/>
    </source>
</evidence>
<proteinExistence type="inferred from homology"/>
<dbReference type="PANTHER" id="PTHR11412">
    <property type="entry name" value="MACROGLOBULIN / COMPLEMENT"/>
    <property type="match status" value="1"/>
</dbReference>
<name>A0A9P0CG30_9CUCU</name>
<dbReference type="Gene3D" id="2.60.40.1930">
    <property type="match status" value="2"/>
</dbReference>
<evidence type="ECO:0000259" key="6">
    <source>
        <dbReference type="SMART" id="SM01359"/>
    </source>
</evidence>
<dbReference type="Proteomes" id="UP001153636">
    <property type="component" value="Chromosome 13"/>
</dbReference>
<feature type="chain" id="PRO_5040272875" evidence="5">
    <location>
        <begin position="21"/>
        <end position="1477"/>
    </location>
</feature>
<dbReference type="InterPro" id="IPR011626">
    <property type="entry name" value="Alpha-macroglobulin_TED"/>
</dbReference>
<dbReference type="Gene3D" id="1.50.10.20">
    <property type="match status" value="1"/>
</dbReference>
<dbReference type="SUPFAM" id="SSF49410">
    <property type="entry name" value="Alpha-macroglobulin receptor domain"/>
    <property type="match status" value="1"/>
</dbReference>
<dbReference type="Pfam" id="PF17791">
    <property type="entry name" value="MG3"/>
    <property type="match status" value="1"/>
</dbReference>
<dbReference type="SMART" id="SM01361">
    <property type="entry name" value="A2M_recep"/>
    <property type="match status" value="1"/>
</dbReference>
<reference evidence="9" key="1">
    <citation type="submission" date="2022-01" db="EMBL/GenBank/DDBJ databases">
        <authorList>
            <person name="King R."/>
        </authorList>
    </citation>
    <scope>NUCLEOTIDE SEQUENCE</scope>
</reference>
<dbReference type="Pfam" id="PF07703">
    <property type="entry name" value="A2M_BRD"/>
    <property type="match status" value="1"/>
</dbReference>
<keyword evidence="10" id="KW-1185">Reference proteome</keyword>
<feature type="signal peptide" evidence="5">
    <location>
        <begin position="1"/>
        <end position="20"/>
    </location>
</feature>
<feature type="domain" description="Alpha-macroglobulin receptor-binding" evidence="8">
    <location>
        <begin position="1345"/>
        <end position="1435"/>
    </location>
</feature>
<dbReference type="InterPro" id="IPR014756">
    <property type="entry name" value="Ig_E-set"/>
</dbReference>
<dbReference type="Pfam" id="PF07677">
    <property type="entry name" value="A2M_recep"/>
    <property type="match status" value="1"/>
</dbReference>
<dbReference type="InterPro" id="IPR050473">
    <property type="entry name" value="A2M/Complement_sys"/>
</dbReference>
<dbReference type="SUPFAM" id="SSF48239">
    <property type="entry name" value="Terpenoid cyclases/Protein prenyltransferases"/>
    <property type="match status" value="1"/>
</dbReference>
<keyword evidence="2" id="KW-0646">Protease inhibitor</keyword>
<evidence type="ECO:0000256" key="3">
    <source>
        <dbReference type="ARBA" id="ARBA00022900"/>
    </source>
</evidence>
<dbReference type="Pfam" id="PF00207">
    <property type="entry name" value="A2M"/>
    <property type="match status" value="1"/>
</dbReference>
<comment type="similarity">
    <text evidence="1">Belongs to the protease inhibitor I39 (alpha-2-macroglobulin) family.</text>
</comment>
<dbReference type="InterPro" id="IPR036595">
    <property type="entry name" value="A-macroglobulin_rcpt-bd_sf"/>
</dbReference>
<dbReference type="GO" id="GO:0004867">
    <property type="term" value="F:serine-type endopeptidase inhibitor activity"/>
    <property type="evidence" value="ECO:0007669"/>
    <property type="project" value="UniProtKB-KW"/>
</dbReference>
<dbReference type="Pfam" id="PF07678">
    <property type="entry name" value="TED_complement"/>
    <property type="match status" value="1"/>
</dbReference>
<keyword evidence="3" id="KW-0722">Serine protease inhibitor</keyword>
<dbReference type="PANTHER" id="PTHR11412:SF171">
    <property type="entry name" value="PREGNANCY ZONE PROTEIN-LIKE PROTEIN"/>
    <property type="match status" value="1"/>
</dbReference>
<dbReference type="InterPro" id="IPR002890">
    <property type="entry name" value="MG2"/>
</dbReference>
<dbReference type="Gene3D" id="2.20.130.20">
    <property type="match status" value="1"/>
</dbReference>
<keyword evidence="5" id="KW-0732">Signal</keyword>
<dbReference type="SMART" id="SM01419">
    <property type="entry name" value="Thiol-ester_cl"/>
    <property type="match status" value="1"/>
</dbReference>
<dbReference type="InterPro" id="IPR013783">
    <property type="entry name" value="Ig-like_fold"/>
</dbReference>
<dbReference type="GO" id="GO:0005615">
    <property type="term" value="C:extracellular space"/>
    <property type="evidence" value="ECO:0007669"/>
    <property type="project" value="InterPro"/>
</dbReference>
<evidence type="ECO:0000256" key="1">
    <source>
        <dbReference type="ARBA" id="ARBA00010952"/>
    </source>
</evidence>
<dbReference type="InterPro" id="IPR011625">
    <property type="entry name" value="A2M_N_BRD"/>
</dbReference>